<keyword evidence="12" id="KW-1185">Reference proteome</keyword>
<evidence type="ECO:0000256" key="5">
    <source>
        <dbReference type="ARBA" id="ARBA00022692"/>
    </source>
</evidence>
<feature type="transmembrane region" description="Helical" evidence="8">
    <location>
        <begin position="964"/>
        <end position="983"/>
    </location>
</feature>
<reference evidence="9 12" key="2">
    <citation type="submission" date="2019-10" db="EMBL/GenBank/DDBJ databases">
        <title>Prolixibacter strains distinguished by the presence of nitrate reductase genes were adept at nitrate-dependent anaerobic corrosion of metallic iron and carbon steel.</title>
        <authorList>
            <person name="Iino T."/>
            <person name="Shono N."/>
            <person name="Ito K."/>
            <person name="Nakamura R."/>
            <person name="Sueoka K."/>
            <person name="Harayama S."/>
            <person name="Ohkuma M."/>
        </authorList>
    </citation>
    <scope>NUCLEOTIDE SEQUENCE [LARGE SCALE GENOMIC DNA]</scope>
    <source>
        <strain evidence="9 12">MIC1-1</strain>
    </source>
</reference>
<reference evidence="10 11" key="1">
    <citation type="submission" date="2018-03" db="EMBL/GenBank/DDBJ databases">
        <title>Genomic Encyclopedia of Archaeal and Bacterial Type Strains, Phase II (KMG-II): from individual species to whole genera.</title>
        <authorList>
            <person name="Goeker M."/>
        </authorList>
    </citation>
    <scope>NUCLEOTIDE SEQUENCE [LARGE SCALE GENOMIC DNA]</scope>
    <source>
        <strain evidence="10 11">DSM 27267</strain>
    </source>
</reference>
<evidence type="ECO:0000256" key="2">
    <source>
        <dbReference type="ARBA" id="ARBA00010942"/>
    </source>
</evidence>
<evidence type="ECO:0000256" key="6">
    <source>
        <dbReference type="ARBA" id="ARBA00022989"/>
    </source>
</evidence>
<dbReference type="PANTHER" id="PTHR32063">
    <property type="match status" value="1"/>
</dbReference>
<evidence type="ECO:0000313" key="10">
    <source>
        <dbReference type="EMBL" id="PSK82359.1"/>
    </source>
</evidence>
<comment type="caution">
    <text evidence="10">The sequence shown here is derived from an EMBL/GenBank/DDBJ whole genome shotgun (WGS) entry which is preliminary data.</text>
</comment>
<keyword evidence="5 8" id="KW-0812">Transmembrane</keyword>
<dbReference type="PRINTS" id="PR00702">
    <property type="entry name" value="ACRIFLAVINRP"/>
</dbReference>
<protein>
    <submittedName>
        <fullName evidence="10">CzcA family heavy metal efflux pump</fullName>
    </submittedName>
    <submittedName>
        <fullName evidence="9">Multidrug transporter AcrB</fullName>
    </submittedName>
</protein>
<dbReference type="Proteomes" id="UP000240621">
    <property type="component" value="Unassembled WGS sequence"/>
</dbReference>
<dbReference type="SUPFAM" id="SSF82866">
    <property type="entry name" value="Multidrug efflux transporter AcrB transmembrane domain"/>
    <property type="match status" value="2"/>
</dbReference>
<feature type="transmembrane region" description="Helical" evidence="8">
    <location>
        <begin position="533"/>
        <end position="552"/>
    </location>
</feature>
<evidence type="ECO:0000256" key="1">
    <source>
        <dbReference type="ARBA" id="ARBA00004651"/>
    </source>
</evidence>
<dbReference type="OrthoDB" id="9758757at2"/>
<name>A0A2P8CBK6_9BACT</name>
<dbReference type="Gene3D" id="3.30.70.1440">
    <property type="entry name" value="Multidrug efflux transporter AcrB pore domain"/>
    <property type="match status" value="1"/>
</dbReference>
<evidence type="ECO:0000256" key="7">
    <source>
        <dbReference type="ARBA" id="ARBA00023136"/>
    </source>
</evidence>
<dbReference type="Proteomes" id="UP000396862">
    <property type="component" value="Unassembled WGS sequence"/>
</dbReference>
<dbReference type="InterPro" id="IPR004763">
    <property type="entry name" value="CusA-like"/>
</dbReference>
<keyword evidence="7 8" id="KW-0472">Membrane</keyword>
<feature type="transmembrane region" description="Helical" evidence="8">
    <location>
        <begin position="995"/>
        <end position="1020"/>
    </location>
</feature>
<comment type="subcellular location">
    <subcellularLocation>
        <location evidence="1">Cell membrane</location>
        <topology evidence="1">Multi-pass membrane protein</topology>
    </subcellularLocation>
</comment>
<dbReference type="Pfam" id="PF00873">
    <property type="entry name" value="ACR_tran"/>
    <property type="match status" value="1"/>
</dbReference>
<dbReference type="EMBL" id="BLAU01000001">
    <property type="protein sequence ID" value="GET22896.1"/>
    <property type="molecule type" value="Genomic_DNA"/>
</dbReference>
<feature type="transmembrane region" description="Helical" evidence="8">
    <location>
        <begin position="866"/>
        <end position="882"/>
    </location>
</feature>
<dbReference type="SUPFAM" id="SSF82714">
    <property type="entry name" value="Multidrug efflux transporter AcrB TolC docking domain, DN and DC subdomains"/>
    <property type="match status" value="2"/>
</dbReference>
<evidence type="ECO:0000256" key="8">
    <source>
        <dbReference type="SAM" id="Phobius"/>
    </source>
</evidence>
<keyword evidence="4" id="KW-1003">Cell membrane</keyword>
<sequence length="1033" mass="114139">MLNKIIQFSLHNRLLIIVGALLLMLVGYYSVRQMEVDVFPDLNAPTVVVMTETHGMAPEEVEQLVSFPIETAINGATGLRRVRSSSAMGFSIVWAEFDWGMDVYNARQVVAEKLMTISDRLPKGVGSPTLAPQSSLMGEIMVFTMTADSTSPMELRTLADWQVRPRILSVGGVAQVTTIGGEYKEYQILVNPEKLRYYGIRFNELIELLNGYNDNVPGGFIEEYGNNYIVRGIGRSNEVNELGNTVIRVANGFPVKLSDVAELRIGAAPKIGDGSYKGRKAVVLTVSKQPNVNTRELSDNIDAELAAIAKTLPPDVKIHTDVFSQRTFIDTSVSNVERALMEGAIFVAIILALFLMNYRTTLISLAAIPLSLLMSVIVMKLMGYTINTMVLGGMTIAIGSLVDDAIIDVENVYKRLRENTRLPKKKRRKSLKVIYEASVEIRASIMNATLIIMVAFIPLFFLSGMEGRMLRPLGVAYIISLFSSLVVAITVTPVLSSLLLVNRKRLKKHSKGSWLETKTVEWYRKALVQVMRAKNLTIGLSVALFIVALIFLSQFGGSFLPPFNEGTLTINVASMPGISLAESDKIGREAEELLLSVPEIQVTERRTGRAELAEHAFGANVSEIDAPFHLGKRSRNAFLAEVRQKLNTLPGVSIEVGQPISHRINHMLSGSRADIAISIYGTSLPEMHDLGERIKSLMTGIDGVADPFVEQQIEIPQIRIRPKREMLARYGIPMKQFNQFVDVAFAGEKMGDVFEKERSFDLVIRFDDEHRGNIEAIKNALIDTGDGRKVPLYYVADVRSESGPNTINRMNVQRKLVVSCNVAGRDLNSVVKDIRDKVEQDVVLPEGYRVEYGGQFESAADAQRKLLLASLFALLVIYLLLYQEFKDMKVTSVILLNLPLALIGGVMAVAFTSGVMSIPAIIGFITLFGIATRNGILLVSRYQALKKEGVGLYRRIIRGSADRLNPILMTALTAALALIPLAVNGDLPGNEIQSPMAIVILGGLLTSTLLNVFVIPVVYFRLNRKEIKEEEKR</sequence>
<evidence type="ECO:0000256" key="3">
    <source>
        <dbReference type="ARBA" id="ARBA00022448"/>
    </source>
</evidence>
<gene>
    <name evidence="10" type="ORF">CLV93_106103</name>
    <name evidence="9" type="ORF">JCM18694_31420</name>
</gene>
<dbReference type="InterPro" id="IPR001036">
    <property type="entry name" value="Acrflvin-R"/>
</dbReference>
<dbReference type="Gene3D" id="3.30.2090.10">
    <property type="entry name" value="Multidrug efflux transporter AcrB TolC docking domain, DN and DC subdomains"/>
    <property type="match status" value="2"/>
</dbReference>
<dbReference type="SUPFAM" id="SSF82693">
    <property type="entry name" value="Multidrug efflux transporter AcrB pore domain, PN1, PN2, PC1 and PC2 subdomains"/>
    <property type="match status" value="2"/>
</dbReference>
<dbReference type="GO" id="GO:0008324">
    <property type="term" value="F:monoatomic cation transmembrane transporter activity"/>
    <property type="evidence" value="ECO:0007669"/>
    <property type="project" value="InterPro"/>
</dbReference>
<feature type="transmembrane region" description="Helical" evidence="8">
    <location>
        <begin position="362"/>
        <end position="383"/>
    </location>
</feature>
<dbReference type="EMBL" id="PYGC01000006">
    <property type="protein sequence ID" value="PSK82359.1"/>
    <property type="molecule type" value="Genomic_DNA"/>
</dbReference>
<dbReference type="GO" id="GO:0005886">
    <property type="term" value="C:plasma membrane"/>
    <property type="evidence" value="ECO:0007669"/>
    <property type="project" value="UniProtKB-SubCell"/>
</dbReference>
<feature type="transmembrane region" description="Helical" evidence="8">
    <location>
        <begin position="12"/>
        <end position="31"/>
    </location>
</feature>
<dbReference type="NCBIfam" id="TIGR00914">
    <property type="entry name" value="2A0601"/>
    <property type="match status" value="1"/>
</dbReference>
<dbReference type="Gene3D" id="1.20.1640.10">
    <property type="entry name" value="Multidrug efflux transporter AcrB transmembrane domain"/>
    <property type="match status" value="2"/>
</dbReference>
<evidence type="ECO:0000313" key="12">
    <source>
        <dbReference type="Proteomes" id="UP000396862"/>
    </source>
</evidence>
<keyword evidence="6 8" id="KW-1133">Transmembrane helix</keyword>
<feature type="transmembrane region" description="Helical" evidence="8">
    <location>
        <begin position="918"/>
        <end position="939"/>
    </location>
</feature>
<keyword evidence="3" id="KW-0813">Transport</keyword>
<dbReference type="Gene3D" id="3.30.70.1320">
    <property type="entry name" value="Multidrug efflux transporter AcrB pore domain like"/>
    <property type="match status" value="1"/>
</dbReference>
<dbReference type="Gene3D" id="3.30.70.1430">
    <property type="entry name" value="Multidrug efflux transporter AcrB pore domain"/>
    <property type="match status" value="2"/>
</dbReference>
<dbReference type="RefSeq" id="WP_106542574.1">
    <property type="nucleotide sequence ID" value="NZ_BLAU01000001.1"/>
</dbReference>
<evidence type="ECO:0000256" key="4">
    <source>
        <dbReference type="ARBA" id="ARBA00022475"/>
    </source>
</evidence>
<comment type="similarity">
    <text evidence="2">Belongs to the resistance-nodulation-cell division (RND) (TC 2.A.6) family.</text>
</comment>
<feature type="transmembrane region" description="Helical" evidence="8">
    <location>
        <begin position="474"/>
        <end position="501"/>
    </location>
</feature>
<feature type="transmembrane region" description="Helical" evidence="8">
    <location>
        <begin position="894"/>
        <end position="912"/>
    </location>
</feature>
<evidence type="ECO:0000313" key="9">
    <source>
        <dbReference type="EMBL" id="GET22896.1"/>
    </source>
</evidence>
<dbReference type="InterPro" id="IPR027463">
    <property type="entry name" value="AcrB_DN_DC_subdom"/>
</dbReference>
<accession>A0A2P8CBK6</accession>
<organism evidence="10 11">
    <name type="scientific">Prolixibacter denitrificans</name>
    <dbReference type="NCBI Taxonomy" id="1541063"/>
    <lineage>
        <taxon>Bacteria</taxon>
        <taxon>Pseudomonadati</taxon>
        <taxon>Bacteroidota</taxon>
        <taxon>Bacteroidia</taxon>
        <taxon>Marinilabiliales</taxon>
        <taxon>Prolixibacteraceae</taxon>
        <taxon>Prolixibacter</taxon>
    </lineage>
</organism>
<feature type="transmembrane region" description="Helical" evidence="8">
    <location>
        <begin position="433"/>
        <end position="462"/>
    </location>
</feature>
<dbReference type="PANTHER" id="PTHR32063:SF4">
    <property type="entry name" value="SLR6043 PROTEIN"/>
    <property type="match status" value="1"/>
</dbReference>
<dbReference type="GO" id="GO:0042910">
    <property type="term" value="F:xenobiotic transmembrane transporter activity"/>
    <property type="evidence" value="ECO:0007669"/>
    <property type="project" value="TreeGrafter"/>
</dbReference>
<evidence type="ECO:0000313" key="11">
    <source>
        <dbReference type="Proteomes" id="UP000240621"/>
    </source>
</evidence>
<dbReference type="AlphaFoldDB" id="A0A2P8CBK6"/>
<feature type="transmembrane region" description="Helical" evidence="8">
    <location>
        <begin position="339"/>
        <end position="355"/>
    </location>
</feature>
<proteinExistence type="inferred from homology"/>